<feature type="compositionally biased region" description="Polar residues" evidence="1">
    <location>
        <begin position="454"/>
        <end position="463"/>
    </location>
</feature>
<dbReference type="EMBL" id="JAAMPC010000012">
    <property type="protein sequence ID" value="KAG2275657.1"/>
    <property type="molecule type" value="Genomic_DNA"/>
</dbReference>
<comment type="caution">
    <text evidence="2">The sequence shown here is derived from an EMBL/GenBank/DDBJ whole genome shotgun (WGS) entry which is preliminary data.</text>
</comment>
<accession>A0A8X7UEC2</accession>
<dbReference type="AlphaFoldDB" id="A0A8X7UEC2"/>
<organism evidence="2 3">
    <name type="scientific">Brassica carinata</name>
    <name type="common">Ethiopian mustard</name>
    <name type="synonym">Abyssinian cabbage</name>
    <dbReference type="NCBI Taxonomy" id="52824"/>
    <lineage>
        <taxon>Eukaryota</taxon>
        <taxon>Viridiplantae</taxon>
        <taxon>Streptophyta</taxon>
        <taxon>Embryophyta</taxon>
        <taxon>Tracheophyta</taxon>
        <taxon>Spermatophyta</taxon>
        <taxon>Magnoliopsida</taxon>
        <taxon>eudicotyledons</taxon>
        <taxon>Gunneridae</taxon>
        <taxon>Pentapetalae</taxon>
        <taxon>rosids</taxon>
        <taxon>malvids</taxon>
        <taxon>Brassicales</taxon>
        <taxon>Brassicaceae</taxon>
        <taxon>Brassiceae</taxon>
        <taxon>Brassica</taxon>
    </lineage>
</organism>
<sequence>MSVKEWKNEVVTCVTYGAVNIAKYQFLCRTPFTIGDTTYLGDGISEEEHCSMINSMVEDDEFTCVGSVLKQLFSEEKLILVYRFSFEIEKARKNFDLLPSPEISGTRKEIEERPTTHQRNEANGEDQSPSDYPEESIIRLNVDEEHDYLNDDWAEVVSGQQNWDNGIDPECYVTAAIPHYLTSRTNDDDTSTPGFNVNVFDLDTSSTGSTGDVNVTVIGNTCWNPINVPMTENSDRGDGVPEEQHMAIVLDMIRGNEIVCSDHVLNELFDEQKMVLLYRFSLEIEKAKTSLNLNLANMVETDDHIVPNVENADVETHVEAGGGVVNTEINAAAETDLNRSVRFHSVNTAGYVRASLPPTMYDPHYYTPQWGTMDVTRRYWDNLMSSRYAVELQRIYGVPGSEYVGYGPNDLNIGNPIHPHLQASPSGPLMHGYEVPIEVSSTASSTKVKEVNENGGNLNTSKLTGAGAPISVDKGESSNRAVAATHGDFEVKFQLQDGQRRADDDGSAGGSAAA</sequence>
<protein>
    <submittedName>
        <fullName evidence="2">Uncharacterized protein</fullName>
    </submittedName>
</protein>
<dbReference type="Proteomes" id="UP000886595">
    <property type="component" value="Unassembled WGS sequence"/>
</dbReference>
<evidence type="ECO:0000313" key="2">
    <source>
        <dbReference type="EMBL" id="KAG2275657.1"/>
    </source>
</evidence>
<evidence type="ECO:0000256" key="1">
    <source>
        <dbReference type="SAM" id="MobiDB-lite"/>
    </source>
</evidence>
<evidence type="ECO:0000313" key="3">
    <source>
        <dbReference type="Proteomes" id="UP000886595"/>
    </source>
</evidence>
<feature type="region of interest" description="Disordered" evidence="1">
    <location>
        <begin position="102"/>
        <end position="134"/>
    </location>
</feature>
<feature type="region of interest" description="Disordered" evidence="1">
    <location>
        <begin position="453"/>
        <end position="479"/>
    </location>
</feature>
<name>A0A8X7UEC2_BRACI</name>
<gene>
    <name evidence="2" type="ORF">Bca52824_058212</name>
</gene>
<reference evidence="2 3" key="1">
    <citation type="submission" date="2020-02" db="EMBL/GenBank/DDBJ databases">
        <authorList>
            <person name="Ma Q."/>
            <person name="Huang Y."/>
            <person name="Song X."/>
            <person name="Pei D."/>
        </authorList>
    </citation>
    <scope>NUCLEOTIDE SEQUENCE [LARGE SCALE GENOMIC DNA]</scope>
    <source>
        <strain evidence="2">Sxm20200214</strain>
        <tissue evidence="2">Leaf</tissue>
    </source>
</reference>
<proteinExistence type="predicted"/>
<dbReference type="OrthoDB" id="1089178at2759"/>
<feature type="compositionally biased region" description="Basic and acidic residues" evidence="1">
    <location>
        <begin position="105"/>
        <end position="122"/>
    </location>
</feature>
<keyword evidence="3" id="KW-1185">Reference proteome</keyword>
<feature type="region of interest" description="Disordered" evidence="1">
    <location>
        <begin position="492"/>
        <end position="514"/>
    </location>
</feature>